<dbReference type="SUPFAM" id="SSF47144">
    <property type="entry name" value="HSC20 (HSCB), C-terminal oligomerisation domain"/>
    <property type="match status" value="1"/>
</dbReference>
<reference evidence="6 7" key="2">
    <citation type="submission" date="2024-09" db="EMBL/GenBank/DDBJ databases">
        <title>Draft genome sequence of Candidatus Magnetaquicoccaceae bacterium FCR-1.</title>
        <authorList>
            <person name="Shimoshige H."/>
            <person name="Shimamura S."/>
            <person name="Taoka A."/>
            <person name="Kobayashi H."/>
            <person name="Maekawa T."/>
        </authorList>
    </citation>
    <scope>NUCLEOTIDE SEQUENCE [LARGE SCALE GENOMIC DNA]</scope>
    <source>
        <strain evidence="6 7">FCR-1</strain>
    </source>
</reference>
<evidence type="ECO:0000256" key="2">
    <source>
        <dbReference type="ARBA" id="ARBA00023186"/>
    </source>
</evidence>
<comment type="subunit">
    <text evidence="4">Interacts with HscA and stimulates its ATPase activity.</text>
</comment>
<proteinExistence type="inferred from homology"/>
<accession>A0ABQ0C946</accession>
<dbReference type="PROSITE" id="PS50076">
    <property type="entry name" value="DNAJ_2"/>
    <property type="match status" value="1"/>
</dbReference>
<evidence type="ECO:0000256" key="3">
    <source>
        <dbReference type="ARBA" id="ARBA00025596"/>
    </source>
</evidence>
<dbReference type="Proteomes" id="UP001628193">
    <property type="component" value="Unassembled WGS sequence"/>
</dbReference>
<evidence type="ECO:0000313" key="7">
    <source>
        <dbReference type="Proteomes" id="UP001628193"/>
    </source>
</evidence>
<evidence type="ECO:0000259" key="5">
    <source>
        <dbReference type="PROSITE" id="PS50076"/>
    </source>
</evidence>
<protein>
    <recommendedName>
        <fullName evidence="4">Co-chaperone protein HscB homolog</fullName>
    </recommendedName>
</protein>
<dbReference type="Pfam" id="PF00226">
    <property type="entry name" value="DnaJ"/>
    <property type="match status" value="1"/>
</dbReference>
<dbReference type="RefSeq" id="WP_420905091.1">
    <property type="nucleotide sequence ID" value="NZ_BAAFGK010000004.1"/>
</dbReference>
<keyword evidence="2 4" id="KW-0143">Chaperone</keyword>
<reference evidence="6 7" key="1">
    <citation type="submission" date="2024-05" db="EMBL/GenBank/DDBJ databases">
        <authorList>
            <consortium name="Candidatus Magnetaquicoccaceae bacterium FCR-1 genome sequencing consortium"/>
            <person name="Shimoshige H."/>
            <person name="Shimamura S."/>
            <person name="Taoka A."/>
            <person name="Kobayashi H."/>
            <person name="Maekawa T."/>
        </authorList>
    </citation>
    <scope>NUCLEOTIDE SEQUENCE [LARGE SCALE GENOMIC DNA]</scope>
    <source>
        <strain evidence="6 7">FCR-1</strain>
    </source>
</reference>
<comment type="similarity">
    <text evidence="1 4">Belongs to the HscB family.</text>
</comment>
<dbReference type="InterPro" id="IPR001623">
    <property type="entry name" value="DnaJ_domain"/>
</dbReference>
<evidence type="ECO:0000256" key="4">
    <source>
        <dbReference type="HAMAP-Rule" id="MF_00682"/>
    </source>
</evidence>
<keyword evidence="7" id="KW-1185">Reference proteome</keyword>
<evidence type="ECO:0000256" key="1">
    <source>
        <dbReference type="ARBA" id="ARBA00010476"/>
    </source>
</evidence>
<dbReference type="InterPro" id="IPR036386">
    <property type="entry name" value="HscB_C_sf"/>
</dbReference>
<dbReference type="PANTHER" id="PTHR14021:SF15">
    <property type="entry name" value="IRON-SULFUR CLUSTER CO-CHAPERONE PROTEIN HSCB"/>
    <property type="match status" value="1"/>
</dbReference>
<evidence type="ECO:0000313" key="6">
    <source>
        <dbReference type="EMBL" id="GAB0057401.1"/>
    </source>
</evidence>
<name>A0ABQ0C946_9PROT</name>
<dbReference type="Gene3D" id="1.10.287.110">
    <property type="entry name" value="DnaJ domain"/>
    <property type="match status" value="1"/>
</dbReference>
<dbReference type="InterPro" id="IPR036869">
    <property type="entry name" value="J_dom_sf"/>
</dbReference>
<dbReference type="EMBL" id="BAAFGK010000004">
    <property type="protein sequence ID" value="GAB0057401.1"/>
    <property type="molecule type" value="Genomic_DNA"/>
</dbReference>
<dbReference type="PANTHER" id="PTHR14021">
    <property type="entry name" value="IRON-SULFUR CLUSTER CO-CHAPERONE PROTEIN HSCB"/>
    <property type="match status" value="1"/>
</dbReference>
<gene>
    <name evidence="4 6" type="primary">hscB</name>
    <name evidence="6" type="ORF">SIID45300_01728</name>
</gene>
<dbReference type="InterPro" id="IPR004640">
    <property type="entry name" value="HscB"/>
</dbReference>
<dbReference type="Gene3D" id="1.20.1280.20">
    <property type="entry name" value="HscB, C-terminal domain"/>
    <property type="match status" value="1"/>
</dbReference>
<dbReference type="InterPro" id="IPR009073">
    <property type="entry name" value="HscB_oligo_C"/>
</dbReference>
<organism evidence="6 7">
    <name type="scientific">Candidatus Magnetaquiglobus chichijimensis</name>
    <dbReference type="NCBI Taxonomy" id="3141448"/>
    <lineage>
        <taxon>Bacteria</taxon>
        <taxon>Pseudomonadati</taxon>
        <taxon>Pseudomonadota</taxon>
        <taxon>Magnetococcia</taxon>
        <taxon>Magnetococcales</taxon>
        <taxon>Candidatus Magnetaquicoccaceae</taxon>
        <taxon>Candidatus Magnetaquiglobus</taxon>
    </lineage>
</organism>
<dbReference type="HAMAP" id="MF_00682">
    <property type="entry name" value="HscB"/>
    <property type="match status" value="1"/>
</dbReference>
<dbReference type="Pfam" id="PF07743">
    <property type="entry name" value="HSCB_C"/>
    <property type="match status" value="1"/>
</dbReference>
<sequence>MIANAPMICWSCRGPTPAGLFCATCRTILPPVAGEDFFQLFDISPSFEPDLSALERRYRDLQKQLHPDFFAHRSGTERRLSLEWTTRINEAWQTLSDPVARAGYLLRLAGWHAERPSVDPAFLEEVMELREALESVDPRAADAIPRLATLKSDARRRLDAEVVRVADLFRGNGESSLAEIVRHVDRMRYHRRYLEELDRLEDRAFDP</sequence>
<dbReference type="NCBIfam" id="TIGR00714">
    <property type="entry name" value="hscB"/>
    <property type="match status" value="1"/>
</dbReference>
<comment type="caution">
    <text evidence="6">The sequence shown here is derived from an EMBL/GenBank/DDBJ whole genome shotgun (WGS) entry which is preliminary data.</text>
</comment>
<comment type="function">
    <text evidence="3 4">Co-chaperone involved in the maturation of iron-sulfur cluster-containing proteins. Seems to help targeting proteins to be folded toward HscA.</text>
</comment>
<feature type="domain" description="J" evidence="5">
    <location>
        <begin position="36"/>
        <end position="108"/>
    </location>
</feature>
<dbReference type="SMART" id="SM00271">
    <property type="entry name" value="DnaJ"/>
    <property type="match status" value="1"/>
</dbReference>
<dbReference type="SUPFAM" id="SSF46565">
    <property type="entry name" value="Chaperone J-domain"/>
    <property type="match status" value="1"/>
</dbReference>
<dbReference type="CDD" id="cd06257">
    <property type="entry name" value="DnaJ"/>
    <property type="match status" value="1"/>
</dbReference>